<keyword evidence="1" id="KW-0732">Signal</keyword>
<feature type="chain" id="PRO_5038405016" evidence="1">
    <location>
        <begin position="17"/>
        <end position="426"/>
    </location>
</feature>
<sequence length="426" mass="48129">MQFVLLLLLLPVLWNATKVDSTELPFQLSNQARYQLNYKSYNTDFQTVPSNPNVFATISTFSDQALTEKVGTIEPNQVFSIVGVSVNDQQVLVFQLEDQTYIAADPTLIYDDCILSNQDVDQTYWTKADAVFYTSPIANQAQVSQKQKKAYQAVQVDQLAETHWGHFAHVEGLGWIAMEDLSVTDNRMEAVQQLLKEKYNKDTLSIYVQQLETGQTAGVNEDKLMYAASTSKLTTLYYAQEVINAGEFQLNQPLTYTKETLEFYGAFDAFGSGSLPKTANNKVYSVEDLINRTAKESDNVASNILAYYTSHQFDATFTATIEGIVGQKWDMEERLASAKMAGKMMEKLYEQNGYVLESLKETKFDNQRISKDIPVPVAHKIGDAYDFRHDVAVVYTDSPFILSIFTEKSTYDTISQIAKDVYEILK</sequence>
<comment type="caution">
    <text evidence="4">The sequence shown here is derived from an EMBL/GenBank/DDBJ whole genome shotgun (WGS) entry which is preliminary data.</text>
</comment>
<dbReference type="Pfam" id="PF13354">
    <property type="entry name" value="Beta-lactamase2"/>
    <property type="match status" value="1"/>
</dbReference>
<evidence type="ECO:0000313" key="4">
    <source>
        <dbReference type="EMBL" id="TIH99240.1"/>
    </source>
</evidence>
<dbReference type="InterPro" id="IPR025987">
    <property type="entry name" value="GW_dom"/>
</dbReference>
<evidence type="ECO:0000313" key="5">
    <source>
        <dbReference type="Proteomes" id="UP000305165"/>
    </source>
</evidence>
<feature type="domain" description="Beta-lactamase class A catalytic" evidence="2">
    <location>
        <begin position="205"/>
        <end position="406"/>
    </location>
</feature>
<keyword evidence="4" id="KW-0378">Hydrolase</keyword>
<evidence type="ECO:0000259" key="2">
    <source>
        <dbReference type="Pfam" id="PF13354"/>
    </source>
</evidence>
<dbReference type="InterPro" id="IPR000871">
    <property type="entry name" value="Beta-lactam_class-A"/>
</dbReference>
<dbReference type="GO" id="GO:0030655">
    <property type="term" value="P:beta-lactam antibiotic catabolic process"/>
    <property type="evidence" value="ECO:0007669"/>
    <property type="project" value="InterPro"/>
</dbReference>
<dbReference type="GO" id="GO:0046677">
    <property type="term" value="P:response to antibiotic"/>
    <property type="evidence" value="ECO:0007669"/>
    <property type="project" value="InterPro"/>
</dbReference>
<proteinExistence type="predicted"/>
<dbReference type="InterPro" id="IPR012338">
    <property type="entry name" value="Beta-lactam/transpept-like"/>
</dbReference>
<dbReference type="Proteomes" id="UP000305165">
    <property type="component" value="Unassembled WGS sequence"/>
</dbReference>
<protein>
    <submittedName>
        <fullName evidence="4">Serine hydrolase</fullName>
    </submittedName>
</protein>
<dbReference type="Pfam" id="PF13457">
    <property type="entry name" value="GW"/>
    <property type="match status" value="1"/>
</dbReference>
<dbReference type="SUPFAM" id="SSF56601">
    <property type="entry name" value="beta-lactamase/transpeptidase-like"/>
    <property type="match status" value="1"/>
</dbReference>
<dbReference type="Gene3D" id="3.40.710.10">
    <property type="entry name" value="DD-peptidase/beta-lactamase superfamily"/>
    <property type="match status" value="1"/>
</dbReference>
<dbReference type="GO" id="GO:0008800">
    <property type="term" value="F:beta-lactamase activity"/>
    <property type="evidence" value="ECO:0007669"/>
    <property type="project" value="InterPro"/>
</dbReference>
<organism evidence="4 5">
    <name type="scientific">Streptococcus suis</name>
    <dbReference type="NCBI Taxonomy" id="1307"/>
    <lineage>
        <taxon>Bacteria</taxon>
        <taxon>Bacillati</taxon>
        <taxon>Bacillota</taxon>
        <taxon>Bacilli</taxon>
        <taxon>Lactobacillales</taxon>
        <taxon>Streptococcaceae</taxon>
        <taxon>Streptococcus</taxon>
    </lineage>
</organism>
<name>A0A4T2GMR7_STRSU</name>
<dbReference type="PANTHER" id="PTHR35333:SF3">
    <property type="entry name" value="BETA-LACTAMASE-TYPE TRANSPEPTIDASE FOLD CONTAINING PROTEIN"/>
    <property type="match status" value="1"/>
</dbReference>
<evidence type="ECO:0000259" key="3">
    <source>
        <dbReference type="Pfam" id="PF13457"/>
    </source>
</evidence>
<dbReference type="OrthoDB" id="2240388at2"/>
<gene>
    <name evidence="4" type="ORF">FAJ39_06650</name>
</gene>
<dbReference type="PANTHER" id="PTHR35333">
    <property type="entry name" value="BETA-LACTAMASE"/>
    <property type="match status" value="1"/>
</dbReference>
<accession>A0A4T2GMR7</accession>
<dbReference type="AlphaFoldDB" id="A0A4T2GMR7"/>
<feature type="signal peptide" evidence="1">
    <location>
        <begin position="1"/>
        <end position="16"/>
    </location>
</feature>
<feature type="domain" description="GW" evidence="3">
    <location>
        <begin position="129"/>
        <end position="181"/>
    </location>
</feature>
<dbReference type="EMBL" id="SSXO01000004">
    <property type="protein sequence ID" value="TIH99240.1"/>
    <property type="molecule type" value="Genomic_DNA"/>
</dbReference>
<reference evidence="4 5" key="1">
    <citation type="submission" date="2019-04" db="EMBL/GenBank/DDBJ databases">
        <title>Genome analysis of Streptococcus suis strain WUSS424.</title>
        <authorList>
            <person name="Chen H."/>
            <person name="Gao X."/>
            <person name="Wu Z."/>
        </authorList>
    </citation>
    <scope>NUCLEOTIDE SEQUENCE [LARGE SCALE GENOMIC DNA]</scope>
    <source>
        <strain evidence="4 5">WUSS424</strain>
    </source>
</reference>
<dbReference type="InterPro" id="IPR045155">
    <property type="entry name" value="Beta-lactam_cat"/>
</dbReference>
<evidence type="ECO:0000256" key="1">
    <source>
        <dbReference type="SAM" id="SignalP"/>
    </source>
</evidence>